<dbReference type="GO" id="GO:0008270">
    <property type="term" value="F:zinc ion binding"/>
    <property type="evidence" value="ECO:0007669"/>
    <property type="project" value="InterPro"/>
</dbReference>
<evidence type="ECO:0000259" key="1">
    <source>
        <dbReference type="SMART" id="SM00507"/>
    </source>
</evidence>
<gene>
    <name evidence="2" type="ORF">HMPREF9628_00152</name>
</gene>
<dbReference type="InterPro" id="IPR002711">
    <property type="entry name" value="HNH"/>
</dbReference>
<dbReference type="Gene3D" id="1.10.30.50">
    <property type="match status" value="1"/>
</dbReference>
<dbReference type="GO" id="GO:0004519">
    <property type="term" value="F:endonuclease activity"/>
    <property type="evidence" value="ECO:0007669"/>
    <property type="project" value="InterPro"/>
</dbReference>
<dbReference type="EMBL" id="AFZG01000001">
    <property type="protein sequence ID" value="EHL20307.1"/>
    <property type="molecule type" value="Genomic_DNA"/>
</dbReference>
<feature type="domain" description="HNH nuclease" evidence="1">
    <location>
        <begin position="44"/>
        <end position="101"/>
    </location>
</feature>
<dbReference type="Proteomes" id="UP000003379">
    <property type="component" value="Unassembled WGS sequence"/>
</dbReference>
<dbReference type="HOGENOM" id="CLU_1946612_0_0_9"/>
<reference evidence="2 3" key="1">
    <citation type="submission" date="2011-08" db="EMBL/GenBank/DDBJ databases">
        <title>The Genome Sequence of Eubacteriaceae bacterium CM5.</title>
        <authorList>
            <consortium name="The Broad Institute Genome Sequencing Platform"/>
            <person name="Earl A."/>
            <person name="Ward D."/>
            <person name="Feldgarden M."/>
            <person name="Gevers D."/>
            <person name="Sizova M."/>
            <person name="Hazen A."/>
            <person name="Epstein S."/>
            <person name="Young S.K."/>
            <person name="Zeng Q."/>
            <person name="Gargeya S."/>
            <person name="Fitzgerald M."/>
            <person name="Haas B."/>
            <person name="Abouelleil A."/>
            <person name="Alvarado L."/>
            <person name="Arachchi H.M."/>
            <person name="Berlin A."/>
            <person name="Brown A."/>
            <person name="Chapman S.B."/>
            <person name="Chen Z."/>
            <person name="Dunbar C."/>
            <person name="Freedman E."/>
            <person name="Gearin G."/>
            <person name="Gellesch M."/>
            <person name="Goldberg J."/>
            <person name="Griggs A."/>
            <person name="Gujja S."/>
            <person name="Heiman D."/>
            <person name="Howarth C."/>
            <person name="Larson L."/>
            <person name="Lui A."/>
            <person name="MacDonald P.J.P."/>
            <person name="Montmayeur A."/>
            <person name="Murphy C."/>
            <person name="Neiman D."/>
            <person name="Pearson M."/>
            <person name="Priest M."/>
            <person name="Roberts A."/>
            <person name="Saif S."/>
            <person name="Shea T."/>
            <person name="Shenoy N."/>
            <person name="Sisk P."/>
            <person name="Stolte C."/>
            <person name="Sykes S."/>
            <person name="Wortman J."/>
            <person name="Nusbaum C."/>
            <person name="Birren B."/>
        </authorList>
    </citation>
    <scope>NUCLEOTIDE SEQUENCE [LARGE SCALE GENOMIC DNA]</scope>
    <source>
        <strain evidence="2 3">CM5</strain>
    </source>
</reference>
<dbReference type="Pfam" id="PF01844">
    <property type="entry name" value="HNH"/>
    <property type="match status" value="1"/>
</dbReference>
<dbReference type="AlphaFoldDB" id="G9XA61"/>
<dbReference type="GO" id="GO:0003676">
    <property type="term" value="F:nucleic acid binding"/>
    <property type="evidence" value="ECO:0007669"/>
    <property type="project" value="InterPro"/>
</dbReference>
<name>G9XA61_9FIRM</name>
<organism evidence="2 3">
    <name type="scientific">Peptoanaerobacter stomatis</name>
    <dbReference type="NCBI Taxonomy" id="796937"/>
    <lineage>
        <taxon>Bacteria</taxon>
        <taxon>Bacillati</taxon>
        <taxon>Bacillota</taxon>
        <taxon>Clostridia</taxon>
        <taxon>Peptostreptococcales</taxon>
        <taxon>Filifactoraceae</taxon>
        <taxon>Peptoanaerobacter</taxon>
    </lineage>
</organism>
<dbReference type="RefSeq" id="WP_009528452.1">
    <property type="nucleotide sequence ID" value="NZ_JH414596.1"/>
</dbReference>
<comment type="caution">
    <text evidence="2">The sequence shown here is derived from an EMBL/GenBank/DDBJ whole genome shotgun (WGS) entry which is preliminary data.</text>
</comment>
<protein>
    <recommendedName>
        <fullName evidence="1">HNH nuclease domain-containing protein</fullName>
    </recommendedName>
</protein>
<proteinExistence type="predicted"/>
<evidence type="ECO:0000313" key="2">
    <source>
        <dbReference type="EMBL" id="EHL20307.1"/>
    </source>
</evidence>
<dbReference type="SMART" id="SM00507">
    <property type="entry name" value="HNHc"/>
    <property type="match status" value="1"/>
</dbReference>
<dbReference type="InterPro" id="IPR003615">
    <property type="entry name" value="HNH_nuc"/>
</dbReference>
<accession>G9XA61</accession>
<sequence length="129" mass="15551">MLTTCRYCNNIHDSNFECEKKPKAEYKKKYTYIDRFRSSRAWRKKSEEIKKRDKYLCVYSLSKGIIETHNLEVHHIIPIKEDWSKRLDDNNLITLTRLIHEQAEDGTISREELLNLISPRHDEDLKKKN</sequence>
<evidence type="ECO:0000313" key="3">
    <source>
        <dbReference type="Proteomes" id="UP000003379"/>
    </source>
</evidence>